<feature type="compositionally biased region" description="Basic and acidic residues" evidence="1">
    <location>
        <begin position="178"/>
        <end position="188"/>
    </location>
</feature>
<dbReference type="EMBL" id="NBNE01005040">
    <property type="protein sequence ID" value="OWZ04292.1"/>
    <property type="molecule type" value="Genomic_DNA"/>
</dbReference>
<dbReference type="OrthoDB" id="129762at2759"/>
<feature type="compositionally biased region" description="Low complexity" evidence="1">
    <location>
        <begin position="140"/>
        <end position="160"/>
    </location>
</feature>
<evidence type="ECO:0000313" key="3">
    <source>
        <dbReference type="Proteomes" id="UP000198211"/>
    </source>
</evidence>
<feature type="region of interest" description="Disordered" evidence="1">
    <location>
        <begin position="25"/>
        <end position="55"/>
    </location>
</feature>
<accession>A0A225VG53</accession>
<reference evidence="3" key="1">
    <citation type="submission" date="2017-03" db="EMBL/GenBank/DDBJ databases">
        <title>Phytopthora megakarya and P. palmivora, two closely related causual agents of cacao black pod achieved similar genome size and gene model numbers by different mechanisms.</title>
        <authorList>
            <person name="Ali S."/>
            <person name="Shao J."/>
            <person name="Larry D.J."/>
            <person name="Kronmiller B."/>
            <person name="Shen D."/>
            <person name="Strem M.D."/>
            <person name="Melnick R.L."/>
            <person name="Guiltinan M.J."/>
            <person name="Tyler B.M."/>
            <person name="Meinhardt L.W."/>
            <person name="Bailey B.A."/>
        </authorList>
    </citation>
    <scope>NUCLEOTIDE SEQUENCE [LARGE SCALE GENOMIC DNA]</scope>
    <source>
        <strain evidence="3">zdho120</strain>
    </source>
</reference>
<sequence length="204" mass="22576">MADEVATLKRELEELKLQLELERKKNVAGGDHDIPPHSKQGSPQRKVQHRDKKAPVKNPRVYVHHAAVGTRRGKWYLRDRQVLSRTAGEVETLKVRETWVWSGRTVILDKIVRLDEKEDEQGEQTKPEQLKDADMQQSGPVEVAAPSEAASPAAQPSEAVETSEAVSTAGVEGVDSNVEAKAEDEVRDSSAPASVETKEETPQM</sequence>
<feature type="compositionally biased region" description="Basic and acidic residues" evidence="1">
    <location>
        <begin position="123"/>
        <end position="134"/>
    </location>
</feature>
<dbReference type="AlphaFoldDB" id="A0A225VG53"/>
<keyword evidence="3" id="KW-1185">Reference proteome</keyword>
<evidence type="ECO:0000313" key="2">
    <source>
        <dbReference type="EMBL" id="OWZ04292.1"/>
    </source>
</evidence>
<organism evidence="2 3">
    <name type="scientific">Phytophthora megakarya</name>
    <dbReference type="NCBI Taxonomy" id="4795"/>
    <lineage>
        <taxon>Eukaryota</taxon>
        <taxon>Sar</taxon>
        <taxon>Stramenopiles</taxon>
        <taxon>Oomycota</taxon>
        <taxon>Peronosporomycetes</taxon>
        <taxon>Peronosporales</taxon>
        <taxon>Peronosporaceae</taxon>
        <taxon>Phytophthora</taxon>
    </lineage>
</organism>
<proteinExistence type="predicted"/>
<protein>
    <submittedName>
        <fullName evidence="2">Uncharacterized protein</fullName>
    </submittedName>
</protein>
<gene>
    <name evidence="2" type="ORF">PHMEG_00023827</name>
</gene>
<feature type="region of interest" description="Disordered" evidence="1">
    <location>
        <begin position="116"/>
        <end position="204"/>
    </location>
</feature>
<name>A0A225VG53_9STRA</name>
<feature type="compositionally biased region" description="Basic and acidic residues" evidence="1">
    <location>
        <begin position="25"/>
        <end position="36"/>
    </location>
</feature>
<dbReference type="Proteomes" id="UP000198211">
    <property type="component" value="Unassembled WGS sequence"/>
</dbReference>
<evidence type="ECO:0000256" key="1">
    <source>
        <dbReference type="SAM" id="MobiDB-lite"/>
    </source>
</evidence>
<comment type="caution">
    <text evidence="2">The sequence shown here is derived from an EMBL/GenBank/DDBJ whole genome shotgun (WGS) entry which is preliminary data.</text>
</comment>